<evidence type="ECO:0000313" key="1">
    <source>
        <dbReference type="Proteomes" id="UP000694844"/>
    </source>
</evidence>
<keyword evidence="1" id="KW-1185">Reference proteome</keyword>
<organism evidence="1 2">
    <name type="scientific">Crassostrea virginica</name>
    <name type="common">Eastern oyster</name>
    <dbReference type="NCBI Taxonomy" id="6565"/>
    <lineage>
        <taxon>Eukaryota</taxon>
        <taxon>Metazoa</taxon>
        <taxon>Spiralia</taxon>
        <taxon>Lophotrochozoa</taxon>
        <taxon>Mollusca</taxon>
        <taxon>Bivalvia</taxon>
        <taxon>Autobranchia</taxon>
        <taxon>Pteriomorphia</taxon>
        <taxon>Ostreida</taxon>
        <taxon>Ostreoidea</taxon>
        <taxon>Ostreidae</taxon>
        <taxon>Crassostrea</taxon>
    </lineage>
</organism>
<reference evidence="1" key="1">
    <citation type="submission" date="2024-06" db="UniProtKB">
        <authorList>
            <consortium name="RefSeq"/>
        </authorList>
    </citation>
    <scope>NUCLEOTIDE SEQUENCE [LARGE SCALE GENOMIC DNA]</scope>
</reference>
<dbReference type="AlphaFoldDB" id="A0A8B8BE47"/>
<proteinExistence type="predicted"/>
<dbReference type="KEGG" id="cvn:111109726"/>
<reference evidence="2" key="2">
    <citation type="submission" date="2025-08" db="UniProtKB">
        <authorList>
            <consortium name="RefSeq"/>
        </authorList>
    </citation>
    <scope>IDENTIFICATION</scope>
    <source>
        <tissue evidence="2">Whole sample</tissue>
    </source>
</reference>
<dbReference type="Proteomes" id="UP000694844">
    <property type="component" value="Chromosome 1"/>
</dbReference>
<evidence type="ECO:0000313" key="2">
    <source>
        <dbReference type="RefSeq" id="XP_022301660.1"/>
    </source>
</evidence>
<dbReference type="RefSeq" id="XP_022301660.1">
    <property type="nucleotide sequence ID" value="XM_022445952.1"/>
</dbReference>
<protein>
    <submittedName>
        <fullName evidence="2">Scavenger receptor class F member 2-like</fullName>
    </submittedName>
</protein>
<name>A0A8B8BE47_CRAVI</name>
<gene>
    <name evidence="2" type="primary">LOC111109726</name>
</gene>
<accession>A0A8B8BE47</accession>
<dbReference type="GeneID" id="111109726"/>
<dbReference type="Gene3D" id="2.170.300.10">
    <property type="entry name" value="Tie2 ligand-binding domain superfamily"/>
    <property type="match status" value="1"/>
</dbReference>
<sequence>MVCVEKQDAASLCRTDYYRDAESGSCFPCIGSFGPNCSDPCPAGYFGHGCRRRCACAVHQECDPKIGCAIKCKLPKSRVLAVPIFTESLNLEYVCLVWDPLERTAPLFVRVDILVTGVYRSATAIILKTVTPRVAVSTGKTPELASIPCRQTALLRVQMDILVTNVLAFVTVLNQRCVTQNLDVSTVHMS</sequence>